<feature type="domain" description="DUF4342" evidence="3">
    <location>
        <begin position="28"/>
        <end position="109"/>
    </location>
</feature>
<protein>
    <recommendedName>
        <fullName evidence="3">DUF4342 domain-containing protein</fullName>
    </recommendedName>
</protein>
<name>A0A2W1JQU5_9CYAN</name>
<reference evidence="4 5" key="1">
    <citation type="journal article" date="2018" name="Sci. Rep.">
        <title>A novel species of the marine cyanobacterium Acaryochloris with a unique pigment content and lifestyle.</title>
        <authorList>
            <person name="Partensky F."/>
            <person name="Six C."/>
            <person name="Ratin M."/>
            <person name="Garczarek L."/>
            <person name="Vaulot D."/>
            <person name="Probert I."/>
            <person name="Calteau A."/>
            <person name="Gourvil P."/>
            <person name="Marie D."/>
            <person name="Grebert T."/>
            <person name="Bouchier C."/>
            <person name="Le Panse S."/>
            <person name="Gachenot M."/>
            <person name="Rodriguez F."/>
            <person name="Garrido J.L."/>
        </authorList>
    </citation>
    <scope>NUCLEOTIDE SEQUENCE [LARGE SCALE GENOMIC DNA]</scope>
    <source>
        <strain evidence="4 5">RCC1774</strain>
    </source>
</reference>
<sequence>MSEFGNDPKQAAPEPEVDSTVEPEASAKTSIEEFFVNANTVTTRVRELLREGNVRQIVIKTEAGRPFFKIPFTVGFIGGTLGLMMSPLLITSVAALGVLAGRLTLVVEKNID</sequence>
<gene>
    <name evidence="4" type="ORF">C1752_06181</name>
</gene>
<evidence type="ECO:0000313" key="5">
    <source>
        <dbReference type="Proteomes" id="UP000248857"/>
    </source>
</evidence>
<evidence type="ECO:0000313" key="4">
    <source>
        <dbReference type="EMBL" id="PZD71561.1"/>
    </source>
</evidence>
<dbReference type="EMBL" id="PQWO01000016">
    <property type="protein sequence ID" value="PZD71561.1"/>
    <property type="molecule type" value="Genomic_DNA"/>
</dbReference>
<evidence type="ECO:0000256" key="2">
    <source>
        <dbReference type="SAM" id="Phobius"/>
    </source>
</evidence>
<feature type="transmembrane region" description="Helical" evidence="2">
    <location>
        <begin position="76"/>
        <end position="100"/>
    </location>
</feature>
<evidence type="ECO:0000259" key="3">
    <source>
        <dbReference type="Pfam" id="PF14242"/>
    </source>
</evidence>
<proteinExistence type="predicted"/>
<dbReference type="Pfam" id="PF14242">
    <property type="entry name" value="DUF4342"/>
    <property type="match status" value="1"/>
</dbReference>
<keyword evidence="2" id="KW-0472">Membrane</keyword>
<dbReference type="AlphaFoldDB" id="A0A2W1JQU5"/>
<accession>A0A2W1JQU5</accession>
<dbReference type="RefSeq" id="WP_110987978.1">
    <property type="nucleotide sequence ID" value="NZ_CAWNWM010000016.1"/>
</dbReference>
<organism evidence="4 5">
    <name type="scientific">Acaryochloris thomasi RCC1774</name>
    <dbReference type="NCBI Taxonomy" id="1764569"/>
    <lineage>
        <taxon>Bacteria</taxon>
        <taxon>Bacillati</taxon>
        <taxon>Cyanobacteriota</taxon>
        <taxon>Cyanophyceae</taxon>
        <taxon>Acaryochloridales</taxon>
        <taxon>Acaryochloridaceae</taxon>
        <taxon>Acaryochloris</taxon>
        <taxon>Acaryochloris thomasi</taxon>
    </lineage>
</organism>
<keyword evidence="2" id="KW-0812">Transmembrane</keyword>
<keyword evidence="2" id="KW-1133">Transmembrane helix</keyword>
<dbReference type="Proteomes" id="UP000248857">
    <property type="component" value="Unassembled WGS sequence"/>
</dbReference>
<dbReference type="OrthoDB" id="677607at2"/>
<keyword evidence="5" id="KW-1185">Reference proteome</keyword>
<evidence type="ECO:0000256" key="1">
    <source>
        <dbReference type="SAM" id="MobiDB-lite"/>
    </source>
</evidence>
<dbReference type="InterPro" id="IPR025642">
    <property type="entry name" value="DUF4342"/>
</dbReference>
<comment type="caution">
    <text evidence="4">The sequence shown here is derived from an EMBL/GenBank/DDBJ whole genome shotgun (WGS) entry which is preliminary data.</text>
</comment>
<feature type="region of interest" description="Disordered" evidence="1">
    <location>
        <begin position="1"/>
        <end position="26"/>
    </location>
</feature>